<evidence type="ECO:0000313" key="3">
    <source>
        <dbReference type="Proteomes" id="UP000015102"/>
    </source>
</evidence>
<dbReference type="InterPro" id="IPR058543">
    <property type="entry name" value="Beta-prop_RSE1/DDB1/CPSF1_2nd"/>
</dbReference>
<dbReference type="Proteomes" id="UP000015102">
    <property type="component" value="Unassembled WGS sequence"/>
</dbReference>
<evidence type="ECO:0000313" key="2">
    <source>
        <dbReference type="EnsemblMetazoa" id="MESCA011477-PA"/>
    </source>
</evidence>
<dbReference type="STRING" id="36166.T1H5A1"/>
<dbReference type="EnsemblMetazoa" id="MESCA011477-RA">
    <property type="protein sequence ID" value="MESCA011477-PA"/>
    <property type="gene ID" value="MESCA011477"/>
</dbReference>
<reference evidence="3" key="1">
    <citation type="submission" date="2013-02" db="EMBL/GenBank/DDBJ databases">
        <authorList>
            <person name="Hughes D."/>
        </authorList>
    </citation>
    <scope>NUCLEOTIDE SEQUENCE</scope>
    <source>
        <strain>Durham</strain>
        <strain evidence="3">NC isolate 2 -- Noor lab</strain>
    </source>
</reference>
<feature type="domain" description="RSE1/DDB1/CPSF1 second beta-propeller" evidence="1">
    <location>
        <begin position="44"/>
        <end position="157"/>
    </location>
</feature>
<reference evidence="2" key="2">
    <citation type="submission" date="2015-06" db="UniProtKB">
        <authorList>
            <consortium name="EnsemblMetazoa"/>
        </authorList>
    </citation>
    <scope>IDENTIFICATION</scope>
</reference>
<dbReference type="EMBL" id="CAQQ02174866">
    <property type="status" value="NOT_ANNOTATED_CDS"/>
    <property type="molecule type" value="Genomic_DNA"/>
</dbReference>
<evidence type="ECO:0000259" key="1">
    <source>
        <dbReference type="Pfam" id="PF23726"/>
    </source>
</evidence>
<dbReference type="AlphaFoldDB" id="T1H5A1"/>
<sequence>MKVEDEEDLLYGESGSALKLNSMAEIAKRSKDAKSDWWRRMLQPIKPTYWLIVSRESGNLEIYSMPDLKLLYLVNNVGVGNQVLTDSMEFVPLNVNNQENSKLGIVTNCMPQANCPLAIEIAVFGLGYHGRRPILLIRTKNELSIYQAFRYVKGNLKLRFKKLNVLNMFDNYNRSEPEDLDIYDPYQM</sequence>
<proteinExistence type="predicted"/>
<dbReference type="HOGENOM" id="CLU_1444392_0_0_1"/>
<accession>T1H5A1</accession>
<keyword evidence="3" id="KW-1185">Reference proteome</keyword>
<name>T1H5A1_MEGSC</name>
<dbReference type="Pfam" id="PF23726">
    <property type="entry name" value="Beta-prop_RSE1_2nd"/>
    <property type="match status" value="1"/>
</dbReference>
<organism evidence="2 3">
    <name type="scientific">Megaselia scalaris</name>
    <name type="common">Humpbacked fly</name>
    <name type="synonym">Phora scalaris</name>
    <dbReference type="NCBI Taxonomy" id="36166"/>
    <lineage>
        <taxon>Eukaryota</taxon>
        <taxon>Metazoa</taxon>
        <taxon>Ecdysozoa</taxon>
        <taxon>Arthropoda</taxon>
        <taxon>Hexapoda</taxon>
        <taxon>Insecta</taxon>
        <taxon>Pterygota</taxon>
        <taxon>Neoptera</taxon>
        <taxon>Endopterygota</taxon>
        <taxon>Diptera</taxon>
        <taxon>Brachycera</taxon>
        <taxon>Muscomorpha</taxon>
        <taxon>Platypezoidea</taxon>
        <taxon>Phoridae</taxon>
        <taxon>Megaseliini</taxon>
        <taxon>Megaselia</taxon>
    </lineage>
</organism>
<protein>
    <recommendedName>
        <fullName evidence="1">RSE1/DDB1/CPSF1 second beta-propeller domain-containing protein</fullName>
    </recommendedName>
</protein>